<gene>
    <name evidence="2" type="ORF">GCM10025870_07600</name>
</gene>
<dbReference type="Proteomes" id="UP001321477">
    <property type="component" value="Chromosome"/>
</dbReference>
<evidence type="ECO:0000313" key="2">
    <source>
        <dbReference type="EMBL" id="BDZ53687.1"/>
    </source>
</evidence>
<feature type="region of interest" description="Disordered" evidence="1">
    <location>
        <begin position="60"/>
        <end position="94"/>
    </location>
</feature>
<organism evidence="2 3">
    <name type="scientific">Agromyces marinus</name>
    <dbReference type="NCBI Taxonomy" id="1389020"/>
    <lineage>
        <taxon>Bacteria</taxon>
        <taxon>Bacillati</taxon>
        <taxon>Actinomycetota</taxon>
        <taxon>Actinomycetes</taxon>
        <taxon>Micrococcales</taxon>
        <taxon>Microbacteriaceae</taxon>
        <taxon>Agromyces</taxon>
    </lineage>
</organism>
<accession>A0ABM8GYZ2</accession>
<evidence type="ECO:0000256" key="1">
    <source>
        <dbReference type="SAM" id="MobiDB-lite"/>
    </source>
</evidence>
<name>A0ABM8GYZ2_9MICO</name>
<evidence type="ECO:0000313" key="3">
    <source>
        <dbReference type="Proteomes" id="UP001321477"/>
    </source>
</evidence>
<proteinExistence type="predicted"/>
<dbReference type="EMBL" id="AP027734">
    <property type="protein sequence ID" value="BDZ53687.1"/>
    <property type="molecule type" value="Genomic_DNA"/>
</dbReference>
<feature type="region of interest" description="Disordered" evidence="1">
    <location>
        <begin position="1"/>
        <end position="26"/>
    </location>
</feature>
<reference evidence="3" key="1">
    <citation type="journal article" date="2019" name="Int. J. Syst. Evol. Microbiol.">
        <title>The Global Catalogue of Microorganisms (GCM) 10K type strain sequencing project: providing services to taxonomists for standard genome sequencing and annotation.</title>
        <authorList>
            <consortium name="The Broad Institute Genomics Platform"/>
            <consortium name="The Broad Institute Genome Sequencing Center for Infectious Disease"/>
            <person name="Wu L."/>
            <person name="Ma J."/>
        </authorList>
    </citation>
    <scope>NUCLEOTIDE SEQUENCE [LARGE SCALE GENOMIC DNA]</scope>
    <source>
        <strain evidence="3">NBRC 109019</strain>
    </source>
</reference>
<keyword evidence="3" id="KW-1185">Reference proteome</keyword>
<sequence>MRDGDESVFAGGNPQHDVGEGEVGEQLEVADEHVQPIDVGLAAAPWARTRSLRVDTDQAYRPDGRAHAAATRRRNRPIATRWDRAGAGRSRSST</sequence>
<protein>
    <submittedName>
        <fullName evidence="2">Uncharacterized protein</fullName>
    </submittedName>
</protein>